<keyword evidence="2" id="KW-1185">Reference proteome</keyword>
<gene>
    <name evidence="1" type="ORF">GGR05_002988</name>
</gene>
<dbReference type="OrthoDB" id="425753at2"/>
<dbReference type="Proteomes" id="UP000531216">
    <property type="component" value="Unassembled WGS sequence"/>
</dbReference>
<dbReference type="InterPro" id="IPR002636">
    <property type="entry name" value="DUF29"/>
</dbReference>
<reference evidence="1 2" key="1">
    <citation type="submission" date="2020-08" db="EMBL/GenBank/DDBJ databases">
        <title>Genomic Encyclopedia of Type Strains, Phase IV (KMG-IV): sequencing the most valuable type-strain genomes for metagenomic binning, comparative biology and taxonomic classification.</title>
        <authorList>
            <person name="Goeker M."/>
        </authorList>
    </citation>
    <scope>NUCLEOTIDE SEQUENCE [LARGE SCALE GENOMIC DNA]</scope>
    <source>
        <strain evidence="1 2">DSM 25024</strain>
    </source>
</reference>
<evidence type="ECO:0000313" key="1">
    <source>
        <dbReference type="EMBL" id="MBB3936823.1"/>
    </source>
</evidence>
<dbReference type="Gene3D" id="1.20.1220.20">
    <property type="entry name" value="Uncharcterised protein PF01724"/>
    <property type="match status" value="1"/>
</dbReference>
<sequence>MSLAKEKPYFASPTDYEDDFHAWAFEQAELLRLKRFGELDLANLVEEVESMGSEQRHALESSYRLLIFHLLKWQFQAERRSRSWQLTILRERGNIARREKRNPSLAAKVSEIVADIYRDARKEASVETGLDRNMFPHVCPYSLDQLRDQDFLPE</sequence>
<dbReference type="EMBL" id="JACIDO010000006">
    <property type="protein sequence ID" value="MBB3936823.1"/>
    <property type="molecule type" value="Genomic_DNA"/>
</dbReference>
<accession>A0A7W6BX88</accession>
<dbReference type="Pfam" id="PF01724">
    <property type="entry name" value="DUF29"/>
    <property type="match status" value="1"/>
</dbReference>
<dbReference type="PANTHER" id="PTHR34235">
    <property type="entry name" value="SLR1203 PROTEIN-RELATED"/>
    <property type="match status" value="1"/>
</dbReference>
<dbReference type="AlphaFoldDB" id="A0A7W6BX88"/>
<evidence type="ECO:0000313" key="2">
    <source>
        <dbReference type="Proteomes" id="UP000531216"/>
    </source>
</evidence>
<comment type="caution">
    <text evidence="1">The sequence shown here is derived from an EMBL/GenBank/DDBJ whole genome shotgun (WGS) entry which is preliminary data.</text>
</comment>
<evidence type="ECO:0008006" key="3">
    <source>
        <dbReference type="Google" id="ProtNLM"/>
    </source>
</evidence>
<dbReference type="RefSeq" id="WP_090962477.1">
    <property type="nucleotide sequence ID" value="NZ_FOOA01000006.1"/>
</dbReference>
<name>A0A7W6BX88_9HYPH</name>
<protein>
    <recommendedName>
        <fullName evidence="3">DUF29 domain-containing protein</fullName>
    </recommendedName>
</protein>
<organism evidence="1 2">
    <name type="scientific">Aureimonas phyllosphaerae</name>
    <dbReference type="NCBI Taxonomy" id="1166078"/>
    <lineage>
        <taxon>Bacteria</taxon>
        <taxon>Pseudomonadati</taxon>
        <taxon>Pseudomonadota</taxon>
        <taxon>Alphaproteobacteria</taxon>
        <taxon>Hyphomicrobiales</taxon>
        <taxon>Aurantimonadaceae</taxon>
        <taxon>Aureimonas</taxon>
    </lineage>
</organism>
<proteinExistence type="predicted"/>